<dbReference type="InterPro" id="IPR010982">
    <property type="entry name" value="Lambda_DNA-bd_dom_sf"/>
</dbReference>
<feature type="region of interest" description="Disordered" evidence="1">
    <location>
        <begin position="100"/>
        <end position="124"/>
    </location>
</feature>
<name>A0A7V4XS91_9BACT</name>
<dbReference type="AlphaFoldDB" id="A0A7V4XS91"/>
<dbReference type="EMBL" id="DTKL01000035">
    <property type="protein sequence ID" value="HGY94269.1"/>
    <property type="molecule type" value="Genomic_DNA"/>
</dbReference>
<feature type="domain" description="HigA2-like helix-turn-helix" evidence="2">
    <location>
        <begin position="21"/>
        <end position="99"/>
    </location>
</feature>
<gene>
    <name evidence="3" type="ORF">ENW50_06240</name>
</gene>
<dbReference type="SUPFAM" id="SSF47413">
    <property type="entry name" value="lambda repressor-like DNA-binding domains"/>
    <property type="match status" value="1"/>
</dbReference>
<accession>A0A7V4XS91</accession>
<dbReference type="GO" id="GO:0003677">
    <property type="term" value="F:DNA binding"/>
    <property type="evidence" value="ECO:0007669"/>
    <property type="project" value="InterPro"/>
</dbReference>
<dbReference type="Pfam" id="PF13744">
    <property type="entry name" value="HTH_37"/>
    <property type="match status" value="1"/>
</dbReference>
<comment type="caution">
    <text evidence="3">The sequence shown here is derived from an EMBL/GenBank/DDBJ whole genome shotgun (WGS) entry which is preliminary data.</text>
</comment>
<evidence type="ECO:0000256" key="1">
    <source>
        <dbReference type="SAM" id="MobiDB-lite"/>
    </source>
</evidence>
<evidence type="ECO:0000313" key="3">
    <source>
        <dbReference type="EMBL" id="HGY94269.1"/>
    </source>
</evidence>
<sequence length="124" mass="13819">MHKHNGVLKMSRSNHITTGDVFDDLGFSKSEASALKIKASILEAILAEIDRRGLTQRDLVEVLDEYQPNVSNLLHGRISKVSIEKLLCYADRLSMQSKIELRPPARSSRVQSTKGTVAKDPIYA</sequence>
<evidence type="ECO:0000259" key="2">
    <source>
        <dbReference type="Pfam" id="PF13744"/>
    </source>
</evidence>
<reference evidence="3" key="1">
    <citation type="journal article" date="2020" name="mSystems">
        <title>Genome- and Community-Level Interaction Insights into Carbon Utilization and Element Cycling Functions of Hydrothermarchaeota in Hydrothermal Sediment.</title>
        <authorList>
            <person name="Zhou Z."/>
            <person name="Liu Y."/>
            <person name="Xu W."/>
            <person name="Pan J."/>
            <person name="Luo Z.H."/>
            <person name="Li M."/>
        </authorList>
    </citation>
    <scope>NUCLEOTIDE SEQUENCE [LARGE SCALE GENOMIC DNA]</scope>
    <source>
        <strain evidence="3">SpSt-855</strain>
    </source>
</reference>
<dbReference type="Gene3D" id="1.10.260.40">
    <property type="entry name" value="lambda repressor-like DNA-binding domains"/>
    <property type="match status" value="1"/>
</dbReference>
<dbReference type="InterPro" id="IPR039554">
    <property type="entry name" value="HigA2-like_HTH"/>
</dbReference>
<organism evidence="3">
    <name type="scientific">Acidobacterium capsulatum</name>
    <dbReference type="NCBI Taxonomy" id="33075"/>
    <lineage>
        <taxon>Bacteria</taxon>
        <taxon>Pseudomonadati</taxon>
        <taxon>Acidobacteriota</taxon>
        <taxon>Terriglobia</taxon>
        <taxon>Terriglobales</taxon>
        <taxon>Acidobacteriaceae</taxon>
        <taxon>Acidobacterium</taxon>
    </lineage>
</organism>
<proteinExistence type="predicted"/>
<protein>
    <submittedName>
        <fullName evidence="3">XRE family transcriptional regulator</fullName>
    </submittedName>
</protein>